<dbReference type="STRING" id="50429.A0A2B4SHD8"/>
<dbReference type="PRINTS" id="PR01301">
    <property type="entry name" value="RGSPROTEIN"/>
</dbReference>
<dbReference type="PANTHER" id="PTHR10845">
    <property type="entry name" value="REGULATOR OF G PROTEIN SIGNALING"/>
    <property type="match status" value="1"/>
</dbReference>
<sequence length="239" mass="28437">MSSRNWKSESVQSRKADASWYYDFSEPIENDRARSTNTQLEIYLTETNIKKATLEFEEVTREPILSRRKDYCCLCWCFCCSCDWYCPARRFRVGSMETAKDNKYNPKPSREEVQEWGISFEKLLTSKTGVKIFHDFLKSQYSEENLLFWLAVEKLKKETDQATFKELAQSIYRDYLSAESPKEVSIDHKTRQHIEEVLEEPDQTVYDNAQRHVYYVMYQDCYPRFIVSNVFKALLISND</sequence>
<evidence type="ECO:0000313" key="2">
    <source>
        <dbReference type="EMBL" id="PFX27892.1"/>
    </source>
</evidence>
<dbReference type="SMART" id="SM00315">
    <property type="entry name" value="RGS"/>
    <property type="match status" value="1"/>
</dbReference>
<comment type="caution">
    <text evidence="2">The sequence shown here is derived from an EMBL/GenBank/DDBJ whole genome shotgun (WGS) entry which is preliminary data.</text>
</comment>
<feature type="domain" description="RGS" evidence="1">
    <location>
        <begin position="119"/>
        <end position="235"/>
    </location>
</feature>
<dbReference type="Gene3D" id="1.10.167.10">
    <property type="entry name" value="Regulator of G-protein Signalling 4, domain 2"/>
    <property type="match status" value="1"/>
</dbReference>
<reference evidence="3" key="1">
    <citation type="journal article" date="2017" name="bioRxiv">
        <title>Comparative analysis of the genomes of Stylophora pistillata and Acropora digitifera provides evidence for extensive differences between species of corals.</title>
        <authorList>
            <person name="Voolstra C.R."/>
            <person name="Li Y."/>
            <person name="Liew Y.J."/>
            <person name="Baumgarten S."/>
            <person name="Zoccola D."/>
            <person name="Flot J.-F."/>
            <person name="Tambutte S."/>
            <person name="Allemand D."/>
            <person name="Aranda M."/>
        </authorList>
    </citation>
    <scope>NUCLEOTIDE SEQUENCE [LARGE SCALE GENOMIC DNA]</scope>
</reference>
<evidence type="ECO:0000313" key="3">
    <source>
        <dbReference type="Proteomes" id="UP000225706"/>
    </source>
</evidence>
<keyword evidence="3" id="KW-1185">Reference proteome</keyword>
<dbReference type="InterPro" id="IPR016137">
    <property type="entry name" value="RGS"/>
</dbReference>
<dbReference type="EMBL" id="LSMT01000093">
    <property type="protein sequence ID" value="PFX27892.1"/>
    <property type="molecule type" value="Genomic_DNA"/>
</dbReference>
<organism evidence="2 3">
    <name type="scientific">Stylophora pistillata</name>
    <name type="common">Smooth cauliflower coral</name>
    <dbReference type="NCBI Taxonomy" id="50429"/>
    <lineage>
        <taxon>Eukaryota</taxon>
        <taxon>Metazoa</taxon>
        <taxon>Cnidaria</taxon>
        <taxon>Anthozoa</taxon>
        <taxon>Hexacorallia</taxon>
        <taxon>Scleractinia</taxon>
        <taxon>Astrocoeniina</taxon>
        <taxon>Pocilloporidae</taxon>
        <taxon>Stylophora</taxon>
    </lineage>
</organism>
<accession>A0A2B4SHD8</accession>
<dbReference type="AlphaFoldDB" id="A0A2B4SHD8"/>
<dbReference type="PANTHER" id="PTHR10845:SF192">
    <property type="entry name" value="DOUBLE HIT, ISOFORM B"/>
    <property type="match status" value="1"/>
</dbReference>
<dbReference type="OrthoDB" id="10266999at2759"/>
<name>A0A2B4SHD8_STYPI</name>
<dbReference type="InterPro" id="IPR044926">
    <property type="entry name" value="RGS_subdomain_2"/>
</dbReference>
<gene>
    <name evidence="2" type="primary">Rgs19</name>
    <name evidence="2" type="ORF">AWC38_SpisGene7377</name>
</gene>
<protein>
    <submittedName>
        <fullName evidence="2">Regulator of G-protein signaling 19</fullName>
    </submittedName>
</protein>
<dbReference type="Pfam" id="PF00615">
    <property type="entry name" value="RGS"/>
    <property type="match status" value="1"/>
</dbReference>
<dbReference type="PROSITE" id="PS50132">
    <property type="entry name" value="RGS"/>
    <property type="match status" value="1"/>
</dbReference>
<dbReference type="SUPFAM" id="SSF48097">
    <property type="entry name" value="Regulator of G-protein signaling, RGS"/>
    <property type="match status" value="1"/>
</dbReference>
<dbReference type="InterPro" id="IPR036305">
    <property type="entry name" value="RGS_sf"/>
</dbReference>
<proteinExistence type="predicted"/>
<dbReference type="FunFam" id="1.10.167.10:FF:000001">
    <property type="entry name" value="Putative regulator of g-protein signaling 12"/>
    <property type="match status" value="1"/>
</dbReference>
<evidence type="ECO:0000259" key="1">
    <source>
        <dbReference type="PROSITE" id="PS50132"/>
    </source>
</evidence>
<dbReference type="Proteomes" id="UP000225706">
    <property type="component" value="Unassembled WGS sequence"/>
</dbReference>